<feature type="transmembrane region" description="Helical" evidence="11">
    <location>
        <begin position="110"/>
        <end position="130"/>
    </location>
</feature>
<dbReference type="PANTHER" id="PTHR43045:SF1">
    <property type="entry name" value="SHIKIMATE TRANSPORTER"/>
    <property type="match status" value="1"/>
</dbReference>
<dbReference type="AlphaFoldDB" id="A0A918US99"/>
<evidence type="ECO:0000259" key="12">
    <source>
        <dbReference type="PROSITE" id="PS50850"/>
    </source>
</evidence>
<sequence length="431" mass="44814">MLRLAGASLAGTAIEFYDFFVYGTAAALVLGPLFFPTFSPVAGTLAAFGTFGVGFVARPLGSVLFGHIGDRHGRRPVLVASLLLTGGATVAVGCVPTYDAIGLTAPALLLLLRFLQGLGLGGEWGGAVLLTAEHAPAERRGLWSSFPQIGPAVGFLLANGVMLALSATLSDAQFASWGWRVPFWAAGVLAVAGLWLRSSLAESPAFLDIDVPARLPLAEVLRGHWRLVLLTAGALSAGYAVFYTVTTWSLSYATERLGVDRTVMLMCIMAAVVVKGALTPLVAVLGDRFGRRPLCLIGSAACVVWMFPLIGLLATGEPALMFLGFLVAMLAFITMFAVIAAYLPELYEPRVRCTGAAVGYNLGGVLGGALTPVVATAVAQGERVPWGVAAYLTGVALLSLGCFALLPETRPVRMAAATKGRAEGETEATVG</sequence>
<evidence type="ECO:0000256" key="10">
    <source>
        <dbReference type="ARBA" id="ARBA00039918"/>
    </source>
</evidence>
<dbReference type="RefSeq" id="WP_189864646.1">
    <property type="nucleotide sequence ID" value="NZ_BMVW01000015.1"/>
</dbReference>
<evidence type="ECO:0000256" key="3">
    <source>
        <dbReference type="ARBA" id="ARBA00022448"/>
    </source>
</evidence>
<evidence type="ECO:0000256" key="2">
    <source>
        <dbReference type="ARBA" id="ARBA00008240"/>
    </source>
</evidence>
<evidence type="ECO:0000313" key="14">
    <source>
        <dbReference type="Proteomes" id="UP000622166"/>
    </source>
</evidence>
<reference evidence="13" key="2">
    <citation type="submission" date="2020-09" db="EMBL/GenBank/DDBJ databases">
        <authorList>
            <person name="Sun Q."/>
            <person name="Ohkuma M."/>
        </authorList>
    </citation>
    <scope>NUCLEOTIDE SEQUENCE</scope>
    <source>
        <strain evidence="13">JCM 4815</strain>
    </source>
</reference>
<dbReference type="InterPro" id="IPR020846">
    <property type="entry name" value="MFS_dom"/>
</dbReference>
<keyword evidence="3" id="KW-0813">Transport</keyword>
<feature type="transmembrane region" description="Helical" evidence="11">
    <location>
        <begin position="227"/>
        <end position="251"/>
    </location>
</feature>
<feature type="transmembrane region" description="Helical" evidence="11">
    <location>
        <begin position="12"/>
        <end position="35"/>
    </location>
</feature>
<feature type="transmembrane region" description="Helical" evidence="11">
    <location>
        <begin position="177"/>
        <end position="196"/>
    </location>
</feature>
<evidence type="ECO:0000313" key="13">
    <source>
        <dbReference type="EMBL" id="GGZ30609.1"/>
    </source>
</evidence>
<organism evidence="13 14">
    <name type="scientific">Streptomyces poonensis</name>
    <dbReference type="NCBI Taxonomy" id="68255"/>
    <lineage>
        <taxon>Bacteria</taxon>
        <taxon>Bacillati</taxon>
        <taxon>Actinomycetota</taxon>
        <taxon>Actinomycetes</taxon>
        <taxon>Kitasatosporales</taxon>
        <taxon>Streptomycetaceae</taxon>
        <taxon>Streptomyces</taxon>
    </lineage>
</organism>
<dbReference type="Pfam" id="PF07690">
    <property type="entry name" value="MFS_1"/>
    <property type="match status" value="1"/>
</dbReference>
<dbReference type="PROSITE" id="PS50850">
    <property type="entry name" value="MFS"/>
    <property type="match status" value="1"/>
</dbReference>
<reference evidence="13" key="1">
    <citation type="journal article" date="2014" name="Int. J. Syst. Evol. Microbiol.">
        <title>Complete genome sequence of Corynebacterium casei LMG S-19264T (=DSM 44701T), isolated from a smear-ripened cheese.</title>
        <authorList>
            <consortium name="US DOE Joint Genome Institute (JGI-PGF)"/>
            <person name="Walter F."/>
            <person name="Albersmeier A."/>
            <person name="Kalinowski J."/>
            <person name="Ruckert C."/>
        </authorList>
    </citation>
    <scope>NUCLEOTIDE SEQUENCE</scope>
    <source>
        <strain evidence="13">JCM 4815</strain>
    </source>
</reference>
<feature type="transmembrane region" description="Helical" evidence="11">
    <location>
        <begin position="355"/>
        <end position="378"/>
    </location>
</feature>
<dbReference type="PROSITE" id="PS00217">
    <property type="entry name" value="SUGAR_TRANSPORT_2"/>
    <property type="match status" value="1"/>
</dbReference>
<evidence type="ECO:0000256" key="1">
    <source>
        <dbReference type="ARBA" id="ARBA00004651"/>
    </source>
</evidence>
<feature type="transmembrane region" description="Helical" evidence="11">
    <location>
        <begin position="77"/>
        <end position="98"/>
    </location>
</feature>
<dbReference type="FunFam" id="1.20.1250.20:FF:000001">
    <property type="entry name" value="Dicarboxylate MFS transporter"/>
    <property type="match status" value="1"/>
</dbReference>
<feature type="transmembrane region" description="Helical" evidence="11">
    <location>
        <begin position="293"/>
        <end position="314"/>
    </location>
</feature>
<evidence type="ECO:0000256" key="8">
    <source>
        <dbReference type="ARBA" id="ARBA00023136"/>
    </source>
</evidence>
<dbReference type="InterPro" id="IPR011701">
    <property type="entry name" value="MFS"/>
</dbReference>
<comment type="function">
    <text evidence="9">May be a proton symporter involved in the uptake of osmolytes such as proline and glycine betaine.</text>
</comment>
<feature type="transmembrane region" description="Helical" evidence="11">
    <location>
        <begin position="142"/>
        <end position="165"/>
    </location>
</feature>
<dbReference type="Proteomes" id="UP000622166">
    <property type="component" value="Unassembled WGS sequence"/>
</dbReference>
<comment type="similarity">
    <text evidence="2">Belongs to the major facilitator superfamily. Metabolite:H+ Symporter (MHS) family (TC 2.A.1.6) family.</text>
</comment>
<keyword evidence="5 11" id="KW-0812">Transmembrane</keyword>
<dbReference type="GO" id="GO:0015293">
    <property type="term" value="F:symporter activity"/>
    <property type="evidence" value="ECO:0007669"/>
    <property type="project" value="UniProtKB-KW"/>
</dbReference>
<comment type="caution">
    <text evidence="13">The sequence shown here is derived from an EMBL/GenBank/DDBJ whole genome shotgun (WGS) entry which is preliminary data.</text>
</comment>
<evidence type="ECO:0000256" key="9">
    <source>
        <dbReference type="ARBA" id="ARBA00037295"/>
    </source>
</evidence>
<comment type="subcellular location">
    <subcellularLocation>
        <location evidence="1">Cell membrane</location>
        <topology evidence="1">Multi-pass membrane protein</topology>
    </subcellularLocation>
</comment>
<dbReference type="PANTHER" id="PTHR43045">
    <property type="entry name" value="SHIKIMATE TRANSPORTER"/>
    <property type="match status" value="1"/>
</dbReference>
<dbReference type="InterPro" id="IPR005829">
    <property type="entry name" value="Sugar_transporter_CS"/>
</dbReference>
<proteinExistence type="inferred from homology"/>
<dbReference type="SUPFAM" id="SSF103473">
    <property type="entry name" value="MFS general substrate transporter"/>
    <property type="match status" value="1"/>
</dbReference>
<dbReference type="InterPro" id="IPR036259">
    <property type="entry name" value="MFS_trans_sf"/>
</dbReference>
<evidence type="ECO:0000256" key="6">
    <source>
        <dbReference type="ARBA" id="ARBA00022847"/>
    </source>
</evidence>
<keyword evidence="7 11" id="KW-1133">Transmembrane helix</keyword>
<feature type="transmembrane region" description="Helical" evidence="11">
    <location>
        <begin position="41"/>
        <end position="65"/>
    </location>
</feature>
<evidence type="ECO:0000256" key="7">
    <source>
        <dbReference type="ARBA" id="ARBA00022989"/>
    </source>
</evidence>
<keyword evidence="6" id="KW-0769">Symport</keyword>
<dbReference type="EMBL" id="BMVW01000015">
    <property type="protein sequence ID" value="GGZ30609.1"/>
    <property type="molecule type" value="Genomic_DNA"/>
</dbReference>
<accession>A0A918US99</accession>
<evidence type="ECO:0000256" key="11">
    <source>
        <dbReference type="SAM" id="Phobius"/>
    </source>
</evidence>
<keyword evidence="8 11" id="KW-0472">Membrane</keyword>
<dbReference type="GO" id="GO:0005886">
    <property type="term" value="C:plasma membrane"/>
    <property type="evidence" value="ECO:0007669"/>
    <property type="project" value="UniProtKB-SubCell"/>
</dbReference>
<keyword evidence="4" id="KW-1003">Cell membrane</keyword>
<evidence type="ECO:0000256" key="5">
    <source>
        <dbReference type="ARBA" id="ARBA00022692"/>
    </source>
</evidence>
<feature type="transmembrane region" description="Helical" evidence="11">
    <location>
        <begin position="320"/>
        <end position="343"/>
    </location>
</feature>
<gene>
    <name evidence="13" type="ORF">GCM10010365_58800</name>
</gene>
<evidence type="ECO:0000256" key="4">
    <source>
        <dbReference type="ARBA" id="ARBA00022475"/>
    </source>
</evidence>
<feature type="transmembrane region" description="Helical" evidence="11">
    <location>
        <begin position="384"/>
        <end position="406"/>
    </location>
</feature>
<feature type="domain" description="Major facilitator superfamily (MFS) profile" evidence="12">
    <location>
        <begin position="4"/>
        <end position="411"/>
    </location>
</feature>
<protein>
    <recommendedName>
        <fullName evidence="10">Putative proline/betaine transporter</fullName>
    </recommendedName>
</protein>
<name>A0A918US99_9ACTN</name>
<dbReference type="Gene3D" id="1.20.1250.20">
    <property type="entry name" value="MFS general substrate transporter like domains"/>
    <property type="match status" value="2"/>
</dbReference>
<feature type="transmembrane region" description="Helical" evidence="11">
    <location>
        <begin position="263"/>
        <end position="286"/>
    </location>
</feature>
<keyword evidence="14" id="KW-1185">Reference proteome</keyword>